<evidence type="ECO:0000313" key="2">
    <source>
        <dbReference type="EMBL" id="KAF9473726.1"/>
    </source>
</evidence>
<proteinExistence type="predicted"/>
<feature type="transmembrane region" description="Helical" evidence="1">
    <location>
        <begin position="69"/>
        <end position="87"/>
    </location>
</feature>
<name>A0A9P5YRC2_9AGAR</name>
<dbReference type="EMBL" id="MU155420">
    <property type="protein sequence ID" value="KAF9473726.1"/>
    <property type="molecule type" value="Genomic_DNA"/>
</dbReference>
<keyword evidence="1" id="KW-1133">Transmembrane helix</keyword>
<accession>A0A9P5YRC2</accession>
<dbReference type="AlphaFoldDB" id="A0A9P5YRC2"/>
<dbReference type="Proteomes" id="UP000807469">
    <property type="component" value="Unassembled WGS sequence"/>
</dbReference>
<feature type="transmembrane region" description="Helical" evidence="1">
    <location>
        <begin position="27"/>
        <end position="48"/>
    </location>
</feature>
<dbReference type="Pfam" id="PF18759">
    <property type="entry name" value="Plavaka"/>
    <property type="match status" value="2"/>
</dbReference>
<protein>
    <submittedName>
        <fullName evidence="2">Uncharacterized protein</fullName>
    </submittedName>
</protein>
<reference evidence="2" key="1">
    <citation type="submission" date="2020-11" db="EMBL/GenBank/DDBJ databases">
        <authorList>
            <consortium name="DOE Joint Genome Institute"/>
            <person name="Ahrendt S."/>
            <person name="Riley R."/>
            <person name="Andreopoulos W."/>
            <person name="Labutti K."/>
            <person name="Pangilinan J."/>
            <person name="Ruiz-Duenas F.J."/>
            <person name="Barrasa J.M."/>
            <person name="Sanchez-Garcia M."/>
            <person name="Camarero S."/>
            <person name="Miyauchi S."/>
            <person name="Serrano A."/>
            <person name="Linde D."/>
            <person name="Babiker R."/>
            <person name="Drula E."/>
            <person name="Ayuso-Fernandez I."/>
            <person name="Pacheco R."/>
            <person name="Padilla G."/>
            <person name="Ferreira P."/>
            <person name="Barriuso J."/>
            <person name="Kellner H."/>
            <person name="Castanera R."/>
            <person name="Alfaro M."/>
            <person name="Ramirez L."/>
            <person name="Pisabarro A.G."/>
            <person name="Kuo A."/>
            <person name="Tritt A."/>
            <person name="Lipzen A."/>
            <person name="He G."/>
            <person name="Yan M."/>
            <person name="Ng V."/>
            <person name="Cullen D."/>
            <person name="Martin F."/>
            <person name="Rosso M.-N."/>
            <person name="Henrissat B."/>
            <person name="Hibbett D."/>
            <person name="Martinez A.T."/>
            <person name="Grigoriev I.V."/>
        </authorList>
    </citation>
    <scope>NUCLEOTIDE SEQUENCE</scope>
    <source>
        <strain evidence="2">CIRM-BRFM 674</strain>
    </source>
</reference>
<dbReference type="OrthoDB" id="2418900at2759"/>
<evidence type="ECO:0000313" key="3">
    <source>
        <dbReference type="Proteomes" id="UP000807469"/>
    </source>
</evidence>
<sequence>MATVVPILTSSNKIQLALLSGGDKQAWPVYLTISNIKCATVLVGYIPVSKFECFSTLLIKAGKLGIDMLCADGFICTIYLILMAYIADYPKQCLVACCKENSCPICTVAPKLHKGKDHCAAWATSAAKGGEKEVDQ</sequence>
<keyword evidence="3" id="KW-1185">Reference proteome</keyword>
<comment type="caution">
    <text evidence="2">The sequence shown here is derived from an EMBL/GenBank/DDBJ whole genome shotgun (WGS) entry which is preliminary data.</text>
</comment>
<organism evidence="2 3">
    <name type="scientific">Pholiota conissans</name>
    <dbReference type="NCBI Taxonomy" id="109636"/>
    <lineage>
        <taxon>Eukaryota</taxon>
        <taxon>Fungi</taxon>
        <taxon>Dikarya</taxon>
        <taxon>Basidiomycota</taxon>
        <taxon>Agaricomycotina</taxon>
        <taxon>Agaricomycetes</taxon>
        <taxon>Agaricomycetidae</taxon>
        <taxon>Agaricales</taxon>
        <taxon>Agaricineae</taxon>
        <taxon>Strophariaceae</taxon>
        <taxon>Pholiota</taxon>
    </lineage>
</organism>
<keyword evidence="1" id="KW-0472">Membrane</keyword>
<gene>
    <name evidence="2" type="ORF">BDN70DRAFT_908781</name>
</gene>
<dbReference type="InterPro" id="IPR041078">
    <property type="entry name" value="Plavaka"/>
</dbReference>
<evidence type="ECO:0000256" key="1">
    <source>
        <dbReference type="SAM" id="Phobius"/>
    </source>
</evidence>
<keyword evidence="1" id="KW-0812">Transmembrane</keyword>